<feature type="transmembrane region" description="Helical" evidence="6">
    <location>
        <begin position="216"/>
        <end position="233"/>
    </location>
</feature>
<name>A0AAX2MAA0_CHRVL</name>
<protein>
    <submittedName>
        <fullName evidence="8">Inner membrane transporter rhtA</fullName>
    </submittedName>
</protein>
<feature type="transmembrane region" description="Helical" evidence="6">
    <location>
        <begin position="271"/>
        <end position="290"/>
    </location>
</feature>
<evidence type="ECO:0000256" key="2">
    <source>
        <dbReference type="ARBA" id="ARBA00022475"/>
    </source>
</evidence>
<feature type="transmembrane region" description="Helical" evidence="6">
    <location>
        <begin position="83"/>
        <end position="102"/>
    </location>
</feature>
<evidence type="ECO:0000313" key="9">
    <source>
        <dbReference type="Proteomes" id="UP000254029"/>
    </source>
</evidence>
<dbReference type="InterPro" id="IPR051258">
    <property type="entry name" value="Diverse_Substrate_Transporter"/>
</dbReference>
<keyword evidence="5 6" id="KW-0472">Membrane</keyword>
<feature type="transmembrane region" description="Helical" evidence="6">
    <location>
        <begin position="26"/>
        <end position="46"/>
    </location>
</feature>
<evidence type="ECO:0000256" key="4">
    <source>
        <dbReference type="ARBA" id="ARBA00022989"/>
    </source>
</evidence>
<feature type="transmembrane region" description="Helical" evidence="6">
    <location>
        <begin position="152"/>
        <end position="175"/>
    </location>
</feature>
<evidence type="ECO:0000259" key="7">
    <source>
        <dbReference type="Pfam" id="PF00892"/>
    </source>
</evidence>
<organism evidence="8 9">
    <name type="scientific">Chromobacterium violaceum</name>
    <dbReference type="NCBI Taxonomy" id="536"/>
    <lineage>
        <taxon>Bacteria</taxon>
        <taxon>Pseudomonadati</taxon>
        <taxon>Pseudomonadota</taxon>
        <taxon>Betaproteobacteria</taxon>
        <taxon>Neisseriales</taxon>
        <taxon>Chromobacteriaceae</taxon>
        <taxon>Chromobacterium</taxon>
    </lineage>
</organism>
<keyword evidence="2" id="KW-1003">Cell membrane</keyword>
<evidence type="ECO:0000256" key="6">
    <source>
        <dbReference type="SAM" id="Phobius"/>
    </source>
</evidence>
<dbReference type="GO" id="GO:0005886">
    <property type="term" value="C:plasma membrane"/>
    <property type="evidence" value="ECO:0007669"/>
    <property type="project" value="UniProtKB-SubCell"/>
</dbReference>
<keyword evidence="3 6" id="KW-0812">Transmembrane</keyword>
<gene>
    <name evidence="8" type="primary">rhtA</name>
    <name evidence="8" type="ORF">NCTC8684_02258</name>
</gene>
<dbReference type="PANTHER" id="PTHR42920:SF5">
    <property type="entry name" value="EAMA DOMAIN-CONTAINING PROTEIN"/>
    <property type="match status" value="1"/>
</dbReference>
<dbReference type="SUPFAM" id="SSF103481">
    <property type="entry name" value="Multidrug resistance efflux transporter EmrE"/>
    <property type="match status" value="1"/>
</dbReference>
<dbReference type="Pfam" id="PF00892">
    <property type="entry name" value="EamA"/>
    <property type="match status" value="1"/>
</dbReference>
<feature type="transmembrane region" description="Helical" evidence="6">
    <location>
        <begin position="245"/>
        <end position="265"/>
    </location>
</feature>
<feature type="domain" description="EamA" evidence="7">
    <location>
        <begin position="157"/>
        <end position="286"/>
    </location>
</feature>
<comment type="caution">
    <text evidence="8">The sequence shown here is derived from an EMBL/GenBank/DDBJ whole genome shotgun (WGS) entry which is preliminary data.</text>
</comment>
<evidence type="ECO:0000256" key="5">
    <source>
        <dbReference type="ARBA" id="ARBA00023136"/>
    </source>
</evidence>
<keyword evidence="4 6" id="KW-1133">Transmembrane helix</keyword>
<reference evidence="8 9" key="1">
    <citation type="submission" date="2018-06" db="EMBL/GenBank/DDBJ databases">
        <authorList>
            <consortium name="Pathogen Informatics"/>
            <person name="Doyle S."/>
        </authorList>
    </citation>
    <scope>NUCLEOTIDE SEQUENCE [LARGE SCALE GENOMIC DNA]</scope>
    <source>
        <strain evidence="8 9">NCTC8684</strain>
    </source>
</reference>
<evidence type="ECO:0000256" key="3">
    <source>
        <dbReference type="ARBA" id="ARBA00022692"/>
    </source>
</evidence>
<evidence type="ECO:0000313" key="8">
    <source>
        <dbReference type="EMBL" id="SUX33169.1"/>
    </source>
</evidence>
<dbReference type="PANTHER" id="PTHR42920">
    <property type="entry name" value="OS03G0707200 PROTEIN-RELATED"/>
    <property type="match status" value="1"/>
</dbReference>
<dbReference type="EMBL" id="UIGR01000001">
    <property type="protein sequence ID" value="SUX33169.1"/>
    <property type="molecule type" value="Genomic_DNA"/>
</dbReference>
<evidence type="ECO:0000256" key="1">
    <source>
        <dbReference type="ARBA" id="ARBA00004651"/>
    </source>
</evidence>
<dbReference type="AlphaFoldDB" id="A0AAX2MAA0"/>
<dbReference type="InterPro" id="IPR037185">
    <property type="entry name" value="EmrE-like"/>
</dbReference>
<feature type="transmembrane region" description="Helical" evidence="6">
    <location>
        <begin position="187"/>
        <end position="204"/>
    </location>
</feature>
<feature type="transmembrane region" description="Helical" evidence="6">
    <location>
        <begin position="52"/>
        <end position="71"/>
    </location>
</feature>
<dbReference type="RefSeq" id="WP_076225833.1">
    <property type="nucleotide sequence ID" value="NZ_JBHMEH010000015.1"/>
</dbReference>
<dbReference type="InterPro" id="IPR000620">
    <property type="entry name" value="EamA_dom"/>
</dbReference>
<accession>A0AAX2MAA0</accession>
<sequence length="292" mass="30353">MANSSPIDATAPGIAGRGRSRAWSGAALALASMCCAQFGAALFQPAAQSLGVFRATALKLAFAAAFLWLWRRPPLRRALCGEPVLLGLGLAMAGLLLGFFAALRTLPQGLTVAITLLGPLALAWGKDRRRWPWPMLALVGTVLLARREERWLIDVAGLAWAGLSAACWAVYIVLLRRAGEVCRDGDGVALALLVAALAAAPWIWLDGGAWPDASMLLRLAGLSLLMPALPCLLELEALRRMPAASFGVLMSLEPALAVSAGGLLLGQTPAAVQQAGLALVVAASLGALAGKR</sequence>
<dbReference type="Proteomes" id="UP000254029">
    <property type="component" value="Unassembled WGS sequence"/>
</dbReference>
<proteinExistence type="predicted"/>
<comment type="subcellular location">
    <subcellularLocation>
        <location evidence="1">Cell membrane</location>
        <topology evidence="1">Multi-pass membrane protein</topology>
    </subcellularLocation>
</comment>